<organism evidence="1 2">
    <name type="scientific">Gossypium trilobum</name>
    <dbReference type="NCBI Taxonomy" id="34281"/>
    <lineage>
        <taxon>Eukaryota</taxon>
        <taxon>Viridiplantae</taxon>
        <taxon>Streptophyta</taxon>
        <taxon>Embryophyta</taxon>
        <taxon>Tracheophyta</taxon>
        <taxon>Spermatophyta</taxon>
        <taxon>Magnoliopsida</taxon>
        <taxon>eudicotyledons</taxon>
        <taxon>Gunneridae</taxon>
        <taxon>Pentapetalae</taxon>
        <taxon>rosids</taxon>
        <taxon>malvids</taxon>
        <taxon>Malvales</taxon>
        <taxon>Malvaceae</taxon>
        <taxon>Malvoideae</taxon>
        <taxon>Gossypium</taxon>
    </lineage>
</organism>
<keyword evidence="2" id="KW-1185">Reference proteome</keyword>
<reference evidence="1 2" key="1">
    <citation type="journal article" date="2019" name="Genome Biol. Evol.">
        <title>Insights into the evolution of the New World diploid cottons (Gossypium, subgenus Houzingenia) based on genome sequencing.</title>
        <authorList>
            <person name="Grover C.E."/>
            <person name="Arick M.A. 2nd"/>
            <person name="Thrash A."/>
            <person name="Conover J.L."/>
            <person name="Sanders W.S."/>
            <person name="Peterson D.G."/>
            <person name="Frelichowski J.E."/>
            <person name="Scheffler J.A."/>
            <person name="Scheffler B.E."/>
            <person name="Wendel J.F."/>
        </authorList>
    </citation>
    <scope>NUCLEOTIDE SEQUENCE [LARGE SCALE GENOMIC DNA]</scope>
    <source>
        <strain evidence="1">8</strain>
        <tissue evidence="1">Leaf</tissue>
    </source>
</reference>
<sequence>MDMDNIINFLTEGVPMTSIVQSLKPSRSIIGDTLFQE</sequence>
<name>A0A7J9DL13_9ROSI</name>
<proteinExistence type="predicted"/>
<protein>
    <submittedName>
        <fullName evidence="1">Uncharacterized protein</fullName>
    </submittedName>
</protein>
<accession>A0A7J9DL13</accession>
<gene>
    <name evidence="1" type="ORF">Gotri_024092</name>
</gene>
<evidence type="ECO:0000313" key="2">
    <source>
        <dbReference type="Proteomes" id="UP000593568"/>
    </source>
</evidence>
<dbReference type="Proteomes" id="UP000593568">
    <property type="component" value="Unassembled WGS sequence"/>
</dbReference>
<dbReference type="AlphaFoldDB" id="A0A7J9DL13"/>
<evidence type="ECO:0000313" key="1">
    <source>
        <dbReference type="EMBL" id="MBA0761442.1"/>
    </source>
</evidence>
<comment type="caution">
    <text evidence="1">The sequence shown here is derived from an EMBL/GenBank/DDBJ whole genome shotgun (WGS) entry which is preliminary data.</text>
</comment>
<dbReference type="EMBL" id="JABEZW010000003">
    <property type="protein sequence ID" value="MBA0761442.1"/>
    <property type="molecule type" value="Genomic_DNA"/>
</dbReference>